<evidence type="ECO:0000256" key="7">
    <source>
        <dbReference type="ARBA" id="ARBA00022833"/>
    </source>
</evidence>
<dbReference type="Pfam" id="PF00083">
    <property type="entry name" value="Sugar_tr"/>
    <property type="match status" value="1"/>
</dbReference>
<feature type="transmembrane region" description="Helical" evidence="15">
    <location>
        <begin position="508"/>
        <end position="528"/>
    </location>
</feature>
<dbReference type="InterPro" id="IPR045666">
    <property type="entry name" value="OpdA_N"/>
</dbReference>
<dbReference type="PANTHER" id="PTHR11804:SF83">
    <property type="entry name" value="LD37516P"/>
    <property type="match status" value="1"/>
</dbReference>
<evidence type="ECO:0000256" key="10">
    <source>
        <dbReference type="ARBA" id="ARBA00023136"/>
    </source>
</evidence>
<feature type="transmembrane region" description="Helical" evidence="15">
    <location>
        <begin position="213"/>
        <end position="234"/>
    </location>
</feature>
<evidence type="ECO:0000256" key="6">
    <source>
        <dbReference type="ARBA" id="ARBA00022801"/>
    </source>
</evidence>
<dbReference type="InterPro" id="IPR020846">
    <property type="entry name" value="MFS_dom"/>
</dbReference>
<keyword evidence="6 13" id="KW-0378">Hydrolase</keyword>
<comment type="subcellular location">
    <subcellularLocation>
        <location evidence="1">Membrane</location>
        <topology evidence="1">Multi-pass membrane protein</topology>
    </subcellularLocation>
</comment>
<evidence type="ECO:0000313" key="17">
    <source>
        <dbReference type="EMBL" id="VVC95813.1"/>
    </source>
</evidence>
<keyword evidence="9 13" id="KW-0482">Metalloprotease</keyword>
<comment type="cofactor">
    <cofactor evidence="13">
        <name>Zn(2+)</name>
        <dbReference type="ChEBI" id="CHEBI:29105"/>
    </cofactor>
    <text evidence="13">Binds 1 zinc ion.</text>
</comment>
<keyword evidence="4 15" id="KW-0812">Transmembrane</keyword>
<keyword evidence="7 13" id="KW-0862">Zinc</keyword>
<dbReference type="InterPro" id="IPR024079">
    <property type="entry name" value="MetalloPept_cat_dom_sf"/>
</dbReference>
<dbReference type="Pfam" id="PF19310">
    <property type="entry name" value="TOP_N"/>
    <property type="match status" value="1"/>
</dbReference>
<feature type="domain" description="Major facilitator superfamily (MFS) profile" evidence="16">
    <location>
        <begin position="166"/>
        <end position="593"/>
    </location>
</feature>
<evidence type="ECO:0000256" key="4">
    <source>
        <dbReference type="ARBA" id="ARBA00022692"/>
    </source>
</evidence>
<gene>
    <name evidence="17" type="ORF">LSINAPIS_LOCUS7449</name>
</gene>
<keyword evidence="10 15" id="KW-0472">Membrane</keyword>
<dbReference type="SUPFAM" id="SSF55486">
    <property type="entry name" value="Metalloproteases ('zincins'), catalytic domain"/>
    <property type="match status" value="1"/>
</dbReference>
<accession>A0A5E4QDL4</accession>
<dbReference type="InterPro" id="IPR001567">
    <property type="entry name" value="Pept_M3A_M3B_dom"/>
</dbReference>
<evidence type="ECO:0000256" key="3">
    <source>
        <dbReference type="ARBA" id="ARBA00022670"/>
    </source>
</evidence>
<feature type="transmembrane region" description="Helical" evidence="15">
    <location>
        <begin position="270"/>
        <end position="290"/>
    </location>
</feature>
<protein>
    <recommendedName>
        <fullName evidence="12">oligopeptidase A</fullName>
        <ecNumber evidence="12">3.4.24.70</ecNumber>
    </recommendedName>
</protein>
<dbReference type="PANTHER" id="PTHR11804">
    <property type="entry name" value="PROTEASE M3 THIMET OLIGOPEPTIDASE-RELATED"/>
    <property type="match status" value="1"/>
</dbReference>
<evidence type="ECO:0000256" key="2">
    <source>
        <dbReference type="ARBA" id="ARBA00006040"/>
    </source>
</evidence>
<dbReference type="CDD" id="cd17317">
    <property type="entry name" value="MFS_SLC22"/>
    <property type="match status" value="1"/>
</dbReference>
<dbReference type="InterPro" id="IPR036259">
    <property type="entry name" value="MFS_trans_sf"/>
</dbReference>
<sequence>MSTFQLHRQWHNPLASRCIARVECCAGGRVEQPVASPQPSLTRPLLADGRPRTLLARRGRDRVPLRDQGRRDMDFDAILEDVGEFGRYQKLVIYLVLLPAVIPCGFHAYSQLFMAADVRHWCAVPELQDYDTELVRNLSIPLELKNDKWEYSQCTMYSHNYTELLRRYSSIEGALLEQGTAEVVPCRSGWVFERGVYKNTVVTEWNLVCDKDFYPTLGLVLLGVGGIIGNYIFGYLQDTFGRKPSFFIYLLIESIFGVATAFAQNYYIWVIYRFGVGFTVPAIMATPYVLAIELVGPRCRTLCTILSNIAYSLGLIMLAGLVYLVRDWRYLALATTLPFLCFFFYIWPMPESPRWLLARGQFEKAEVILKKMARMNGKSLPKNYMVHLRRQYESDKLKQDLEKEKSRKYGILDLFKTPNLRKKTIIITFIWFTNTSVYVGLSYYAPVLGGDEFLNFFLAGVVELPTYLFLWPCMERLGRRWTLCMSMVVGGVACLTTFLVQHETYVTLALYCVGKMGISSSFVVLPLMASELYPTVVRGLGMSLSSVLGMLGPIFIPLVNYLGSDIMVLPLIIMGALLVAGGVASLLLPETLNQHLPQTLEDGEKMGLDTDFCCSPPVKETHDGDEDKICNNCNALCSCQMVSVPLVEHVSDSKELDGVEFIIVKIMASFLRPNVLFRHLKRPLLQNTRNSGYVVLIPEIGEDSEKSVLLTENGLPEFTDITIEKCIAAISQLSLEYENGVRQIEDACGNCKNAFVEVFQPLEKLDNQLEITWGVAKTLYLGNSSLMPTKSYIQIHSRAHKARAAKFNSVPIYNAAINEKNKLKKLTDEEQRLLDKYILEGKLNGLDVKGLQREQLNNILNSLQKEKQIFRDKVNMATKIFNSTISDDQAMREFPESLAKAMSVNNNPHKGPWKITLQPHIFEPFMQYCSDRSLRWNTWQAHVQRCSGYGNKDLETSTHLEKIRSYRQDQAKMLGFDNFADMSMETKMAGSVENVFETLDTLLESARPMQDVEMESLQKYATDRGFDKKLEPFDIPYWQRKQIWSLYNYDEDKIREYFPLPKVINSLFNLCSSLFDIQIVEKSNIHTWHKDVKYYDIYEQNSGSPIAGFYLDPYTRQNEKIRVYDDAGWHVAIRNKCGFTNTDPLSALIFNFQAPGPSDQSLLTFKEVCVLFQRFGHALRHLLTKANYSEVAGLSNVEWDATEVCGHVMTHWLYDPHTVKAISGHYGTGEPLPDDLIQNLRKVRSHMSGYKLCEELYLSRLDLEIYSQKTFWRDLVKELWPKYHVLPFDKYNSHLLSFTKIFSEEWAAAYYCHLWSKVIAADIYSAFEEARQNDQDVVTIGARYRDTFLALGGSCHPSEVFRRFRGRDPSTQALLNNLGLSTKITEEK</sequence>
<evidence type="ECO:0000256" key="15">
    <source>
        <dbReference type="SAM" id="Phobius"/>
    </source>
</evidence>
<feature type="transmembrane region" description="Helical" evidence="15">
    <location>
        <begin position="330"/>
        <end position="347"/>
    </location>
</feature>
<feature type="coiled-coil region" evidence="14">
    <location>
        <begin position="816"/>
        <end position="873"/>
    </location>
</feature>
<keyword evidence="14" id="KW-0175">Coiled coil</keyword>
<dbReference type="InterPro" id="IPR034005">
    <property type="entry name" value="M3A_DCP"/>
</dbReference>
<keyword evidence="18" id="KW-1185">Reference proteome</keyword>
<reference evidence="17 18" key="1">
    <citation type="submission" date="2017-07" db="EMBL/GenBank/DDBJ databases">
        <authorList>
            <person name="Talla V."/>
            <person name="Backstrom N."/>
        </authorList>
    </citation>
    <scope>NUCLEOTIDE SEQUENCE [LARGE SCALE GENOMIC DNA]</scope>
</reference>
<dbReference type="GO" id="GO:0006508">
    <property type="term" value="P:proteolysis"/>
    <property type="evidence" value="ECO:0007669"/>
    <property type="project" value="UniProtKB-KW"/>
</dbReference>
<dbReference type="Pfam" id="PF01432">
    <property type="entry name" value="Peptidase_M3"/>
    <property type="match status" value="1"/>
</dbReference>
<dbReference type="Gene3D" id="1.10.1370.10">
    <property type="entry name" value="Neurolysin, domain 3"/>
    <property type="match status" value="1"/>
</dbReference>
<evidence type="ECO:0000256" key="14">
    <source>
        <dbReference type="SAM" id="Coils"/>
    </source>
</evidence>
<evidence type="ECO:0000256" key="5">
    <source>
        <dbReference type="ARBA" id="ARBA00022723"/>
    </source>
</evidence>
<feature type="transmembrane region" description="Helical" evidence="15">
    <location>
        <begin position="302"/>
        <end position="324"/>
    </location>
</feature>
<organism evidence="17 18">
    <name type="scientific">Leptidea sinapis</name>
    <dbReference type="NCBI Taxonomy" id="189913"/>
    <lineage>
        <taxon>Eukaryota</taxon>
        <taxon>Metazoa</taxon>
        <taxon>Ecdysozoa</taxon>
        <taxon>Arthropoda</taxon>
        <taxon>Hexapoda</taxon>
        <taxon>Insecta</taxon>
        <taxon>Pterygota</taxon>
        <taxon>Neoptera</taxon>
        <taxon>Endopterygota</taxon>
        <taxon>Lepidoptera</taxon>
        <taxon>Glossata</taxon>
        <taxon>Ditrysia</taxon>
        <taxon>Papilionoidea</taxon>
        <taxon>Pieridae</taxon>
        <taxon>Dismorphiinae</taxon>
        <taxon>Leptidea</taxon>
    </lineage>
</organism>
<dbReference type="GO" id="GO:0004222">
    <property type="term" value="F:metalloendopeptidase activity"/>
    <property type="evidence" value="ECO:0007669"/>
    <property type="project" value="UniProtKB-EC"/>
</dbReference>
<dbReference type="CDD" id="cd06456">
    <property type="entry name" value="M3A_DCP"/>
    <property type="match status" value="1"/>
</dbReference>
<feature type="transmembrane region" description="Helical" evidence="15">
    <location>
        <begin position="568"/>
        <end position="588"/>
    </location>
</feature>
<feature type="transmembrane region" description="Helical" evidence="15">
    <location>
        <begin position="540"/>
        <end position="562"/>
    </location>
</feature>
<dbReference type="EC" id="3.4.24.70" evidence="12"/>
<keyword evidence="3 13" id="KW-0645">Protease</keyword>
<evidence type="ECO:0000259" key="16">
    <source>
        <dbReference type="PROSITE" id="PS50850"/>
    </source>
</evidence>
<dbReference type="Proteomes" id="UP000324832">
    <property type="component" value="Unassembled WGS sequence"/>
</dbReference>
<dbReference type="Gene3D" id="3.40.390.10">
    <property type="entry name" value="Collagenase (Catalytic Domain)"/>
    <property type="match status" value="1"/>
</dbReference>
<keyword evidence="5 13" id="KW-0479">Metal-binding</keyword>
<evidence type="ECO:0000256" key="9">
    <source>
        <dbReference type="ARBA" id="ARBA00023049"/>
    </source>
</evidence>
<dbReference type="SUPFAM" id="SSF103473">
    <property type="entry name" value="MFS general substrate transporter"/>
    <property type="match status" value="1"/>
</dbReference>
<dbReference type="InterPro" id="IPR005828">
    <property type="entry name" value="MFS_sugar_transport-like"/>
</dbReference>
<name>A0A5E4QDL4_9NEOP</name>
<dbReference type="GO" id="GO:0016020">
    <property type="term" value="C:membrane"/>
    <property type="evidence" value="ECO:0007669"/>
    <property type="project" value="UniProtKB-SubCell"/>
</dbReference>
<dbReference type="GO" id="GO:0046872">
    <property type="term" value="F:metal ion binding"/>
    <property type="evidence" value="ECO:0007669"/>
    <property type="project" value="UniProtKB-UniRule"/>
</dbReference>
<evidence type="ECO:0000256" key="12">
    <source>
        <dbReference type="ARBA" id="ARBA00026100"/>
    </source>
</evidence>
<dbReference type="InterPro" id="IPR024077">
    <property type="entry name" value="Neurolysin/TOP_dom2"/>
</dbReference>
<feature type="transmembrane region" description="Helical" evidence="15">
    <location>
        <begin position="246"/>
        <end position="264"/>
    </location>
</feature>
<evidence type="ECO:0000313" key="18">
    <source>
        <dbReference type="Proteomes" id="UP000324832"/>
    </source>
</evidence>
<dbReference type="PROSITE" id="PS50850">
    <property type="entry name" value="MFS"/>
    <property type="match status" value="1"/>
</dbReference>
<feature type="transmembrane region" description="Helical" evidence="15">
    <location>
        <begin position="425"/>
        <end position="447"/>
    </location>
</feature>
<comment type="catalytic activity">
    <reaction evidence="11">
        <text>Hydrolysis of oligopeptides, with broad specificity. Gly or Ala commonly occur as P1 or P1' residues, but more distant residues are also important, as is shown by the fact that Z-Gly-Pro-Gly-|-Gly-Pro-Ala is cleaved, but not Z-(Gly)(5).</text>
        <dbReference type="EC" id="3.4.24.70"/>
    </reaction>
</comment>
<evidence type="ECO:0000256" key="1">
    <source>
        <dbReference type="ARBA" id="ARBA00004141"/>
    </source>
</evidence>
<proteinExistence type="inferred from homology"/>
<evidence type="ECO:0000256" key="11">
    <source>
        <dbReference type="ARBA" id="ARBA00024603"/>
    </source>
</evidence>
<dbReference type="GO" id="GO:0022857">
    <property type="term" value="F:transmembrane transporter activity"/>
    <property type="evidence" value="ECO:0007669"/>
    <property type="project" value="InterPro"/>
</dbReference>
<feature type="transmembrane region" description="Helical" evidence="15">
    <location>
        <begin position="483"/>
        <end position="502"/>
    </location>
</feature>
<comment type="similarity">
    <text evidence="2 13">Belongs to the peptidase M3 family.</text>
</comment>
<dbReference type="InterPro" id="IPR045090">
    <property type="entry name" value="Pept_M3A_M3B"/>
</dbReference>
<keyword evidence="8 15" id="KW-1133">Transmembrane helix</keyword>
<feature type="transmembrane region" description="Helical" evidence="15">
    <location>
        <begin position="91"/>
        <end position="109"/>
    </location>
</feature>
<dbReference type="EMBL" id="FZQP02002449">
    <property type="protein sequence ID" value="VVC95813.1"/>
    <property type="molecule type" value="Genomic_DNA"/>
</dbReference>
<dbReference type="Gene3D" id="1.20.1250.20">
    <property type="entry name" value="MFS general substrate transporter like domains"/>
    <property type="match status" value="1"/>
</dbReference>
<evidence type="ECO:0000256" key="8">
    <source>
        <dbReference type="ARBA" id="ARBA00022989"/>
    </source>
</evidence>
<evidence type="ECO:0000256" key="13">
    <source>
        <dbReference type="RuleBase" id="RU003435"/>
    </source>
</evidence>